<dbReference type="EMBL" id="JAACFV010000081">
    <property type="protein sequence ID" value="KAF7506751.1"/>
    <property type="molecule type" value="Genomic_DNA"/>
</dbReference>
<feature type="compositionally biased region" description="Basic and acidic residues" evidence="1">
    <location>
        <begin position="145"/>
        <end position="154"/>
    </location>
</feature>
<dbReference type="OrthoDB" id="5416172at2759"/>
<feature type="compositionally biased region" description="Basic residues" evidence="1">
    <location>
        <begin position="104"/>
        <end position="115"/>
    </location>
</feature>
<gene>
    <name evidence="2" type="ORF">GJ744_011475</name>
</gene>
<evidence type="ECO:0000313" key="3">
    <source>
        <dbReference type="Proteomes" id="UP000606974"/>
    </source>
</evidence>
<reference evidence="2" key="1">
    <citation type="submission" date="2020-02" db="EMBL/GenBank/DDBJ databases">
        <authorList>
            <person name="Palmer J.M."/>
        </authorList>
    </citation>
    <scope>NUCLEOTIDE SEQUENCE</scope>
    <source>
        <strain evidence="2">EPUS1.4</strain>
        <tissue evidence="2">Thallus</tissue>
    </source>
</reference>
<keyword evidence="3" id="KW-1185">Reference proteome</keyword>
<proteinExistence type="predicted"/>
<accession>A0A8H7AGQ5</accession>
<evidence type="ECO:0000256" key="1">
    <source>
        <dbReference type="SAM" id="MobiDB-lite"/>
    </source>
</evidence>
<comment type="caution">
    <text evidence="2">The sequence shown here is derived from an EMBL/GenBank/DDBJ whole genome shotgun (WGS) entry which is preliminary data.</text>
</comment>
<dbReference type="AlphaFoldDB" id="A0A8H7AGQ5"/>
<dbReference type="Proteomes" id="UP000606974">
    <property type="component" value="Unassembled WGS sequence"/>
</dbReference>
<feature type="compositionally biased region" description="Low complexity" evidence="1">
    <location>
        <begin position="46"/>
        <end position="58"/>
    </location>
</feature>
<protein>
    <submittedName>
        <fullName evidence="2">Uncharacterized protein</fullName>
    </submittedName>
</protein>
<name>A0A8H7AGQ5_9EURO</name>
<organism evidence="2 3">
    <name type="scientific">Endocarpon pusillum</name>
    <dbReference type="NCBI Taxonomy" id="364733"/>
    <lineage>
        <taxon>Eukaryota</taxon>
        <taxon>Fungi</taxon>
        <taxon>Dikarya</taxon>
        <taxon>Ascomycota</taxon>
        <taxon>Pezizomycotina</taxon>
        <taxon>Eurotiomycetes</taxon>
        <taxon>Chaetothyriomycetidae</taxon>
        <taxon>Verrucariales</taxon>
        <taxon>Verrucariaceae</taxon>
        <taxon>Endocarpon</taxon>
    </lineage>
</organism>
<sequence>MSKGGGDLFDMARDGTTVPEDAAKPRIIPSVPRPDQIASDPDPNSLGGANLADAADNAQDIPRSTTDRAGQDILTGTGDTLPAQTDSKRLHAVPGGVVNDPKAKGSKRYEKHIRQKGSDLDYGASEGPGVDKAPGDEELGDEEAMDKVDRKVEP</sequence>
<evidence type="ECO:0000313" key="2">
    <source>
        <dbReference type="EMBL" id="KAF7506751.1"/>
    </source>
</evidence>
<feature type="region of interest" description="Disordered" evidence="1">
    <location>
        <begin position="1"/>
        <end position="154"/>
    </location>
</feature>